<comment type="caution">
    <text evidence="2">The sequence shown here is derived from an EMBL/GenBank/DDBJ whole genome shotgun (WGS) entry which is preliminary data.</text>
</comment>
<dbReference type="GO" id="GO:0003677">
    <property type="term" value="F:DNA binding"/>
    <property type="evidence" value="ECO:0007669"/>
    <property type="project" value="InterPro"/>
</dbReference>
<evidence type="ECO:0000259" key="1">
    <source>
        <dbReference type="Pfam" id="PF16787"/>
    </source>
</evidence>
<dbReference type="AlphaFoldDB" id="A0A093V1H9"/>
<dbReference type="Gene3D" id="1.10.443.20">
    <property type="entry name" value="Centromere DNA-binding protein complex CBF3 subunit, domain 2"/>
    <property type="match status" value="1"/>
</dbReference>
<reference key="1">
    <citation type="journal article" date="2014" name="PLoS Genet.">
        <title>Signature Gene Expression Reveals Novel Clues to the Molecular Mechanisms of Dimorphic Transition in Penicillium marneffei.</title>
        <authorList>
            <person name="Yang E."/>
            <person name="Wang G."/>
            <person name="Cai J."/>
            <person name="Woo P.C."/>
            <person name="Lau S.K."/>
            <person name="Yuen K.-Y."/>
            <person name="Chow W.-N."/>
            <person name="Lin X."/>
        </authorList>
    </citation>
    <scope>NUCLEOTIDE SEQUENCE [LARGE SCALE GENOMIC DNA]</scope>
    <source>
        <strain>PM1</strain>
    </source>
</reference>
<dbReference type="HOGENOM" id="CLU_2475140_0_0_1"/>
<evidence type="ECO:0000313" key="2">
    <source>
        <dbReference type="EMBL" id="KFX45995.1"/>
    </source>
</evidence>
<dbReference type="EMBL" id="JPOX01000021">
    <property type="protein sequence ID" value="KFX45995.1"/>
    <property type="molecule type" value="Genomic_DNA"/>
</dbReference>
<sequence>AQESYFCTSVDFLFSHNMLLRGEDRRSLQFADLFTIYMEEGPTPCWSIIMMKHYGKTNQFGRTEYIGVMQYKEPLLCIISQTAFYLFY</sequence>
<accession>A0A093V1H9</accession>
<feature type="non-terminal residue" evidence="2">
    <location>
        <position position="1"/>
    </location>
</feature>
<dbReference type="InterPro" id="IPR031872">
    <property type="entry name" value="NDC10_II"/>
</dbReference>
<dbReference type="Pfam" id="PF16787">
    <property type="entry name" value="NDC10_II"/>
    <property type="match status" value="1"/>
</dbReference>
<reference evidence="2" key="2">
    <citation type="journal article" date="2014" name="PLoS Genet.">
        <title>Signature gene expression reveals novel clues to the molecular mechanisms of dimorphic transition in Penicillium marneffei.</title>
        <authorList>
            <person name="Yang E."/>
            <person name="Wang G."/>
            <person name="Cai J."/>
            <person name="Woo P.C."/>
            <person name="Lau S.K."/>
            <person name="Yuen K.-Y."/>
            <person name="Chow W.-N."/>
            <person name="Lin X."/>
        </authorList>
    </citation>
    <scope>NUCLEOTIDE SEQUENCE</scope>
    <source>
        <strain evidence="2">PM1</strain>
    </source>
</reference>
<dbReference type="InterPro" id="IPR038279">
    <property type="entry name" value="Ndc10_dom2_sf"/>
</dbReference>
<protein>
    <recommendedName>
        <fullName evidence="1">Ndc10 domain-containing protein</fullName>
    </recommendedName>
</protein>
<organism evidence="2">
    <name type="scientific">Talaromyces marneffei PM1</name>
    <dbReference type="NCBI Taxonomy" id="1077442"/>
    <lineage>
        <taxon>Eukaryota</taxon>
        <taxon>Fungi</taxon>
        <taxon>Dikarya</taxon>
        <taxon>Ascomycota</taxon>
        <taxon>Pezizomycotina</taxon>
        <taxon>Eurotiomycetes</taxon>
        <taxon>Eurotiomycetidae</taxon>
        <taxon>Eurotiales</taxon>
        <taxon>Trichocomaceae</taxon>
        <taxon>Talaromyces</taxon>
        <taxon>Talaromyces sect. Talaromyces</taxon>
    </lineage>
</organism>
<proteinExistence type="predicted"/>
<feature type="domain" description="Ndc10" evidence="1">
    <location>
        <begin position="8"/>
        <end position="88"/>
    </location>
</feature>
<name>A0A093V1H9_TALMA</name>
<gene>
    <name evidence="2" type="ORF">GQ26_0211750</name>
</gene>